<comment type="caution">
    <text evidence="9">The sequence shown here is derived from an EMBL/GenBank/DDBJ whole genome shotgun (WGS) entry which is preliminary data.</text>
</comment>
<feature type="transmembrane region" description="Helical" evidence="7">
    <location>
        <begin position="356"/>
        <end position="378"/>
    </location>
</feature>
<dbReference type="Proteomes" id="UP000283269">
    <property type="component" value="Unassembled WGS sequence"/>
</dbReference>
<gene>
    <name evidence="9" type="ORF">CVT25_011018</name>
</gene>
<feature type="domain" description="Major facilitator superfamily (MFS) profile" evidence="8">
    <location>
        <begin position="42"/>
        <end position="509"/>
    </location>
</feature>
<name>A0A409WFZ6_PSICY</name>
<dbReference type="EMBL" id="NHYD01003440">
    <property type="protein sequence ID" value="PPQ77436.1"/>
    <property type="molecule type" value="Genomic_DNA"/>
</dbReference>
<feature type="transmembrane region" description="Helical" evidence="7">
    <location>
        <begin position="147"/>
        <end position="168"/>
    </location>
</feature>
<evidence type="ECO:0000256" key="1">
    <source>
        <dbReference type="ARBA" id="ARBA00004141"/>
    </source>
</evidence>
<dbReference type="InterPro" id="IPR020846">
    <property type="entry name" value="MFS_dom"/>
</dbReference>
<feature type="region of interest" description="Disordered" evidence="6">
    <location>
        <begin position="252"/>
        <end position="277"/>
    </location>
</feature>
<evidence type="ECO:0000256" key="7">
    <source>
        <dbReference type="SAM" id="Phobius"/>
    </source>
</evidence>
<dbReference type="SUPFAM" id="SSF103473">
    <property type="entry name" value="MFS general substrate transporter"/>
    <property type="match status" value="1"/>
</dbReference>
<keyword evidence="4 7" id="KW-1133">Transmembrane helix</keyword>
<keyword evidence="10" id="KW-1185">Reference proteome</keyword>
<dbReference type="PANTHER" id="PTHR23504:SF31">
    <property type="entry name" value="MAJOR FACILITATOR SUPERFAMILY DOMAIN-CONTAINING PROTEIN 10"/>
    <property type="match status" value="1"/>
</dbReference>
<feature type="transmembrane region" description="Helical" evidence="7">
    <location>
        <begin position="295"/>
        <end position="315"/>
    </location>
</feature>
<dbReference type="InterPro" id="IPR005829">
    <property type="entry name" value="Sugar_transporter_CS"/>
</dbReference>
<keyword evidence="5 7" id="KW-0472">Membrane</keyword>
<keyword evidence="3 7" id="KW-0812">Transmembrane</keyword>
<dbReference type="PROSITE" id="PS50850">
    <property type="entry name" value="MFS"/>
    <property type="match status" value="1"/>
</dbReference>
<dbReference type="InterPro" id="IPR011701">
    <property type="entry name" value="MFS"/>
</dbReference>
<evidence type="ECO:0000256" key="6">
    <source>
        <dbReference type="SAM" id="MobiDB-lite"/>
    </source>
</evidence>
<reference evidence="9 10" key="1">
    <citation type="journal article" date="2018" name="Evol. Lett.">
        <title>Horizontal gene cluster transfer increased hallucinogenic mushroom diversity.</title>
        <authorList>
            <person name="Reynolds H.T."/>
            <person name="Vijayakumar V."/>
            <person name="Gluck-Thaler E."/>
            <person name="Korotkin H.B."/>
            <person name="Matheny P.B."/>
            <person name="Slot J.C."/>
        </authorList>
    </citation>
    <scope>NUCLEOTIDE SEQUENCE [LARGE SCALE GENOMIC DNA]</scope>
    <source>
        <strain evidence="9 10">2631</strain>
    </source>
</reference>
<dbReference type="PANTHER" id="PTHR23504">
    <property type="entry name" value="MAJOR FACILITATOR SUPERFAMILY DOMAIN-CONTAINING PROTEIN 10"/>
    <property type="match status" value="1"/>
</dbReference>
<dbReference type="OrthoDB" id="196650at2759"/>
<comment type="subcellular location">
    <subcellularLocation>
        <location evidence="1">Membrane</location>
        <topology evidence="1">Multi-pass membrane protein</topology>
    </subcellularLocation>
</comment>
<dbReference type="Pfam" id="PF07690">
    <property type="entry name" value="MFS_1"/>
    <property type="match status" value="1"/>
</dbReference>
<evidence type="ECO:0000313" key="9">
    <source>
        <dbReference type="EMBL" id="PPQ77436.1"/>
    </source>
</evidence>
<dbReference type="STRING" id="93625.A0A409WFZ6"/>
<keyword evidence="2" id="KW-0813">Transport</keyword>
<sequence length="511" mass="54869">MAKVETVVFLSLILDLFAFTIPLPLFPRLIEWYTVRESSDANGFLARTLQFVTSIRSLLYKPGIQSQRWDVVLLGGLMGSVFSSIVKLSIRGLTETDAVLRTLQFFVSPRIGALSDKYGRKRILLITMIGNILSALIWIQSTTFASYMLSRVVGGLSEGNVQLAIAILSDVTTPAVRSKALAHVGIAFAICFCIGPPIGAYFASRPLPKSMNSWGPGLNVYAIPAIITLVLLVAETIFLVVALPETRGKGLAATKSNEKSSTTHANGNGNGVPKPPVVRRSVESRLQVLKSLRTFHFFFLALFSGVEFTLTFLTFDLLDWSNTQNGKLIGSIGIISALLQGGYVRRSMSKVGEGNMAQRGVSSCAIGLILLALMPNFVQTQPSLAMKLLQGAAVCMAFTSATVVNSLTAFASLQCDEGGIDTVAGKTVEEHPQLAKGTALGNFRSSGQLGRALGPLLGELYPQFVADHESHYYLACASYWTFGPSATYGASALAMAALSMSMKRVAKIKST</sequence>
<feature type="transmembrane region" description="Helical" evidence="7">
    <location>
        <begin position="6"/>
        <end position="26"/>
    </location>
</feature>
<dbReference type="InterPro" id="IPR036259">
    <property type="entry name" value="MFS_trans_sf"/>
</dbReference>
<feature type="transmembrane region" description="Helical" evidence="7">
    <location>
        <begin position="384"/>
        <end position="404"/>
    </location>
</feature>
<evidence type="ECO:0000313" key="10">
    <source>
        <dbReference type="Proteomes" id="UP000283269"/>
    </source>
</evidence>
<evidence type="ECO:0000256" key="4">
    <source>
        <dbReference type="ARBA" id="ARBA00022989"/>
    </source>
</evidence>
<feature type="transmembrane region" description="Helical" evidence="7">
    <location>
        <begin position="123"/>
        <end position="141"/>
    </location>
</feature>
<evidence type="ECO:0000259" key="8">
    <source>
        <dbReference type="PROSITE" id="PS50850"/>
    </source>
</evidence>
<dbReference type="GO" id="GO:0022857">
    <property type="term" value="F:transmembrane transporter activity"/>
    <property type="evidence" value="ECO:0007669"/>
    <property type="project" value="InterPro"/>
</dbReference>
<organism evidence="9 10">
    <name type="scientific">Psilocybe cyanescens</name>
    <dbReference type="NCBI Taxonomy" id="93625"/>
    <lineage>
        <taxon>Eukaryota</taxon>
        <taxon>Fungi</taxon>
        <taxon>Dikarya</taxon>
        <taxon>Basidiomycota</taxon>
        <taxon>Agaricomycotina</taxon>
        <taxon>Agaricomycetes</taxon>
        <taxon>Agaricomycetidae</taxon>
        <taxon>Agaricales</taxon>
        <taxon>Agaricineae</taxon>
        <taxon>Strophariaceae</taxon>
        <taxon>Psilocybe</taxon>
    </lineage>
</organism>
<evidence type="ECO:0000256" key="2">
    <source>
        <dbReference type="ARBA" id="ARBA00022448"/>
    </source>
</evidence>
<dbReference type="AlphaFoldDB" id="A0A409WFZ6"/>
<accession>A0A409WFZ6</accession>
<feature type="transmembrane region" description="Helical" evidence="7">
    <location>
        <begin position="180"/>
        <end position="202"/>
    </location>
</feature>
<evidence type="ECO:0000256" key="3">
    <source>
        <dbReference type="ARBA" id="ARBA00022692"/>
    </source>
</evidence>
<dbReference type="PROSITE" id="PS00216">
    <property type="entry name" value="SUGAR_TRANSPORT_1"/>
    <property type="match status" value="1"/>
</dbReference>
<dbReference type="InParanoid" id="A0A409WFZ6"/>
<dbReference type="GO" id="GO:0016020">
    <property type="term" value="C:membrane"/>
    <property type="evidence" value="ECO:0007669"/>
    <property type="project" value="UniProtKB-SubCell"/>
</dbReference>
<dbReference type="Gene3D" id="1.20.1250.20">
    <property type="entry name" value="MFS general substrate transporter like domains"/>
    <property type="match status" value="1"/>
</dbReference>
<proteinExistence type="predicted"/>
<protein>
    <recommendedName>
        <fullName evidence="8">Major facilitator superfamily (MFS) profile domain-containing protein</fullName>
    </recommendedName>
</protein>
<evidence type="ECO:0000256" key="5">
    <source>
        <dbReference type="ARBA" id="ARBA00023136"/>
    </source>
</evidence>
<feature type="transmembrane region" description="Helical" evidence="7">
    <location>
        <begin position="222"/>
        <end position="243"/>
    </location>
</feature>